<dbReference type="EMBL" id="CP001279">
    <property type="protein sequence ID" value="ACM92668.1"/>
    <property type="molecule type" value="Genomic_DNA"/>
</dbReference>
<organism evidence="2 3">
    <name type="scientific">Nautilia profundicola (strain ATCC BAA-1463 / DSM 18972 / AmH)</name>
    <dbReference type="NCBI Taxonomy" id="598659"/>
    <lineage>
        <taxon>Bacteria</taxon>
        <taxon>Pseudomonadati</taxon>
        <taxon>Campylobacterota</taxon>
        <taxon>Epsilonproteobacteria</taxon>
        <taxon>Nautiliales</taxon>
        <taxon>Nautiliaceae</taxon>
        <taxon>Nautilia</taxon>
    </lineage>
</organism>
<dbReference type="eggNOG" id="COG1917">
    <property type="taxonomic scope" value="Bacteria"/>
</dbReference>
<dbReference type="SUPFAM" id="SSF51182">
    <property type="entry name" value="RmlC-like cupins"/>
    <property type="match status" value="1"/>
</dbReference>
<dbReference type="STRING" id="598659.NAMH_1185"/>
<name>B9LAC1_NAUPA</name>
<dbReference type="Gene3D" id="2.60.120.10">
    <property type="entry name" value="Jelly Rolls"/>
    <property type="match status" value="1"/>
</dbReference>
<evidence type="ECO:0000259" key="1">
    <source>
        <dbReference type="Pfam" id="PF07883"/>
    </source>
</evidence>
<dbReference type="Pfam" id="PF07883">
    <property type="entry name" value="Cupin_2"/>
    <property type="match status" value="1"/>
</dbReference>
<dbReference type="OrthoDB" id="9796642at2"/>
<sequence>MNIDEIIKNLEKEGYTNIFIWSDTKGTHYDWHTHPYEEIRIMIKGEMIINTKEKTYLLKAGDKLKVPAGEEHNAEILEDCEYICASKI</sequence>
<evidence type="ECO:0000313" key="2">
    <source>
        <dbReference type="EMBL" id="ACM92668.1"/>
    </source>
</evidence>
<protein>
    <submittedName>
        <fullName evidence="2">Cupin domain protein</fullName>
    </submittedName>
</protein>
<reference evidence="2 3" key="1">
    <citation type="journal article" date="2009" name="PLoS Genet.">
        <title>Adaptations to submarine hydrothermal environments exemplified by the genome of Nautilia profundicola.</title>
        <authorList>
            <person name="Campbell B.J."/>
            <person name="Smith J.L."/>
            <person name="Hanson T.E."/>
            <person name="Klotz M.G."/>
            <person name="Stein L.Y."/>
            <person name="Lee C.K."/>
            <person name="Wu D."/>
            <person name="Robinson J.M."/>
            <person name="Khouri H.M."/>
            <person name="Eisen J.A."/>
            <person name="Cary S.C."/>
        </authorList>
    </citation>
    <scope>NUCLEOTIDE SEQUENCE [LARGE SCALE GENOMIC DNA]</scope>
    <source>
        <strain evidence="3">ATCC BAA-1463 / DSM 18972 / AmH</strain>
    </source>
</reference>
<feature type="domain" description="Cupin type-2" evidence="1">
    <location>
        <begin position="25"/>
        <end position="83"/>
    </location>
</feature>
<dbReference type="HOGENOM" id="CLU_2385154_0_0_7"/>
<dbReference type="RefSeq" id="WP_015901720.1">
    <property type="nucleotide sequence ID" value="NC_012115.1"/>
</dbReference>
<proteinExistence type="predicted"/>
<dbReference type="Proteomes" id="UP000000448">
    <property type="component" value="Chromosome"/>
</dbReference>
<accession>B9LAC1</accession>
<evidence type="ECO:0000313" key="3">
    <source>
        <dbReference type="Proteomes" id="UP000000448"/>
    </source>
</evidence>
<dbReference type="InterPro" id="IPR011051">
    <property type="entry name" value="RmlC_Cupin_sf"/>
</dbReference>
<dbReference type="InterPro" id="IPR014710">
    <property type="entry name" value="RmlC-like_jellyroll"/>
</dbReference>
<keyword evidence="3" id="KW-1185">Reference proteome</keyword>
<gene>
    <name evidence="2" type="ordered locus">NAMH_1185</name>
</gene>
<dbReference type="InterPro" id="IPR013096">
    <property type="entry name" value="Cupin_2"/>
</dbReference>
<dbReference type="KEGG" id="nam:NAMH_1185"/>
<dbReference type="AlphaFoldDB" id="B9LAC1"/>